<proteinExistence type="predicted"/>
<feature type="domain" description="SnoaL-like" evidence="1">
    <location>
        <begin position="21"/>
        <end position="113"/>
    </location>
</feature>
<protein>
    <submittedName>
        <fullName evidence="2">DUF4440 domain-containing protein</fullName>
    </submittedName>
</protein>
<gene>
    <name evidence="2" type="ORF">F8568_016935</name>
</gene>
<dbReference type="RefSeq" id="WP_151594512.1">
    <property type="nucleotide sequence ID" value="NZ_WBMS02000012.1"/>
</dbReference>
<evidence type="ECO:0000313" key="3">
    <source>
        <dbReference type="Proteomes" id="UP000462055"/>
    </source>
</evidence>
<evidence type="ECO:0000259" key="1">
    <source>
        <dbReference type="Pfam" id="PF12680"/>
    </source>
</evidence>
<dbReference type="AlphaFoldDB" id="A0A6I4MDE4"/>
<dbReference type="Gene3D" id="3.10.450.50">
    <property type="match status" value="1"/>
</dbReference>
<name>A0A6I4MDE4_9ACTN</name>
<dbReference type="Pfam" id="PF12680">
    <property type="entry name" value="SnoaL_2"/>
    <property type="match status" value="1"/>
</dbReference>
<evidence type="ECO:0000313" key="2">
    <source>
        <dbReference type="EMBL" id="MWA02027.1"/>
    </source>
</evidence>
<dbReference type="InterPro" id="IPR032710">
    <property type="entry name" value="NTF2-like_dom_sf"/>
</dbReference>
<reference evidence="2" key="1">
    <citation type="submission" date="2019-12" db="EMBL/GenBank/DDBJ databases">
        <title>Actinomadura physcomitrii sp. nov., a novel actinomycete isolated from moss [Physcomitrium sphaericum (Ludw) Fuernr].</title>
        <authorList>
            <person name="Zhuang X."/>
        </authorList>
    </citation>
    <scope>NUCLEOTIDE SEQUENCE [LARGE SCALE GENOMIC DNA]</scope>
    <source>
        <strain evidence="2">LD22</strain>
    </source>
</reference>
<dbReference type="Proteomes" id="UP000462055">
    <property type="component" value="Unassembled WGS sequence"/>
</dbReference>
<organism evidence="2 3">
    <name type="scientific">Actinomadura physcomitrii</name>
    <dbReference type="NCBI Taxonomy" id="2650748"/>
    <lineage>
        <taxon>Bacteria</taxon>
        <taxon>Bacillati</taxon>
        <taxon>Actinomycetota</taxon>
        <taxon>Actinomycetes</taxon>
        <taxon>Streptosporangiales</taxon>
        <taxon>Thermomonosporaceae</taxon>
        <taxon>Actinomadura</taxon>
    </lineage>
</organism>
<sequence>MGKSGEREPARQPDDLSRFIVERLNAGDVDGLVALYEPDAVLALPDGRVATGRAEIRAAYERLVAGRPSFAPGRRLPTLRNGDLALTSTHLVDGGVTVEVARRQADGTWLWTIDQPSLLG</sequence>
<dbReference type="SUPFAM" id="SSF54427">
    <property type="entry name" value="NTF2-like"/>
    <property type="match status" value="1"/>
</dbReference>
<dbReference type="InterPro" id="IPR037401">
    <property type="entry name" value="SnoaL-like"/>
</dbReference>
<keyword evidence="3" id="KW-1185">Reference proteome</keyword>
<accession>A0A6I4MDE4</accession>
<dbReference type="EMBL" id="WBMS02000012">
    <property type="protein sequence ID" value="MWA02027.1"/>
    <property type="molecule type" value="Genomic_DNA"/>
</dbReference>
<comment type="caution">
    <text evidence="2">The sequence shown here is derived from an EMBL/GenBank/DDBJ whole genome shotgun (WGS) entry which is preliminary data.</text>
</comment>